<evidence type="ECO:0000313" key="7">
    <source>
        <dbReference type="EMBL" id="ASJ95912.1"/>
    </source>
</evidence>
<dbReference type="InterPro" id="IPR003660">
    <property type="entry name" value="HAMP_dom"/>
</dbReference>
<dbReference type="EC" id="2.7.7.65" evidence="2"/>
<evidence type="ECO:0000259" key="6">
    <source>
        <dbReference type="PROSITE" id="PS50887"/>
    </source>
</evidence>
<dbReference type="InterPro" id="IPR043128">
    <property type="entry name" value="Rev_trsase/Diguanyl_cyclase"/>
</dbReference>
<organism evidence="7 8">
    <name type="scientific">Shewanella marisflavi</name>
    <dbReference type="NCBI Taxonomy" id="260364"/>
    <lineage>
        <taxon>Bacteria</taxon>
        <taxon>Pseudomonadati</taxon>
        <taxon>Pseudomonadota</taxon>
        <taxon>Gammaproteobacteria</taxon>
        <taxon>Alteromonadales</taxon>
        <taxon>Shewanellaceae</taxon>
        <taxon>Shewanella</taxon>
    </lineage>
</organism>
<dbReference type="AlphaFoldDB" id="A0AAC9TYE1"/>
<dbReference type="InterPro" id="IPR007892">
    <property type="entry name" value="CHASE4"/>
</dbReference>
<dbReference type="InterPro" id="IPR050469">
    <property type="entry name" value="Diguanylate_Cyclase"/>
</dbReference>
<dbReference type="PANTHER" id="PTHR45138:SF9">
    <property type="entry name" value="DIGUANYLATE CYCLASE DGCM-RELATED"/>
    <property type="match status" value="1"/>
</dbReference>
<dbReference type="Pfam" id="PF05228">
    <property type="entry name" value="CHASE4"/>
    <property type="match status" value="1"/>
</dbReference>
<proteinExistence type="predicted"/>
<dbReference type="GO" id="GO:1902201">
    <property type="term" value="P:negative regulation of bacterial-type flagellum-dependent cell motility"/>
    <property type="evidence" value="ECO:0007669"/>
    <property type="project" value="TreeGrafter"/>
</dbReference>
<dbReference type="NCBIfam" id="TIGR00254">
    <property type="entry name" value="GGDEF"/>
    <property type="match status" value="1"/>
</dbReference>
<evidence type="ECO:0000256" key="2">
    <source>
        <dbReference type="ARBA" id="ARBA00012528"/>
    </source>
</evidence>
<dbReference type="PROSITE" id="PS50887">
    <property type="entry name" value="GGDEF"/>
    <property type="match status" value="1"/>
</dbReference>
<dbReference type="GO" id="GO:0005886">
    <property type="term" value="C:plasma membrane"/>
    <property type="evidence" value="ECO:0007669"/>
    <property type="project" value="TreeGrafter"/>
</dbReference>
<feature type="domain" description="GGDEF" evidence="6">
    <location>
        <begin position="378"/>
        <end position="518"/>
    </location>
</feature>
<gene>
    <name evidence="7" type="ORF">CFF01_04510</name>
</gene>
<dbReference type="GO" id="GO:0043709">
    <property type="term" value="P:cell adhesion involved in single-species biofilm formation"/>
    <property type="evidence" value="ECO:0007669"/>
    <property type="project" value="TreeGrafter"/>
</dbReference>
<sequence>MRLSHFLNVLALGLLLLSFLTASGIYYLIYLPRIQEQVKSRQDMNLEAVQKGIAYAQKNLDTLCYDYAIWDDMVTFVDNVSPEFALKNLDDNAFEAANIDGFYVFNRQNQVVWQYTSQEAFLAQQLPLAEAEFIGQILPSPEQMNANKPSSRSGLLRMGDRVVYFSNVTVLPSDGEGRVAGSLLTVRNVSPEIHTEIEQFSLIKFDLEVLAKDAKLADITTLGFREPPRVSDIREHHSWYVHDVLKVPSLKITVHHDKNLIPSIFTIESILMFLSVLVMSYVAIIPFSALVVRPLRVANAVLDKMAHRGVLLTMPTSWSITEVAKLTESFNLVVEKLQRHQNYLESLSFNDPLTGIANRRSLEVFAERAHQQWRDGKGAIGFIMLDIDYFKAYNDSVGHQSGDQALVKVAQALMLECRRRGELVTRYGGEEFCVVIHSDNIAQMELLAGRMLQKIRELNIYHQASPFEKVTVSMGAVLYDGYHPSFADDDWQQMIKLADEQLYQAKESGRNQLKILHRRVSPLSVVG</sequence>
<dbReference type="SUPFAM" id="SSF55073">
    <property type="entry name" value="Nucleotide cyclase"/>
    <property type="match status" value="1"/>
</dbReference>
<evidence type="ECO:0000259" key="5">
    <source>
        <dbReference type="PROSITE" id="PS50885"/>
    </source>
</evidence>
<dbReference type="RefSeq" id="WP_088904018.1">
    <property type="nucleotide sequence ID" value="NZ_CP022272.1"/>
</dbReference>
<dbReference type="SMART" id="SM00267">
    <property type="entry name" value="GGDEF"/>
    <property type="match status" value="1"/>
</dbReference>
<name>A0AAC9TYE1_9GAMM</name>
<dbReference type="CDD" id="cd01949">
    <property type="entry name" value="GGDEF"/>
    <property type="match status" value="1"/>
</dbReference>
<keyword evidence="4" id="KW-0472">Membrane</keyword>
<dbReference type="PANTHER" id="PTHR45138">
    <property type="entry name" value="REGULATORY COMPONENTS OF SENSORY TRANSDUCTION SYSTEM"/>
    <property type="match status" value="1"/>
</dbReference>
<dbReference type="GO" id="GO:0052621">
    <property type="term" value="F:diguanylate cyclase activity"/>
    <property type="evidence" value="ECO:0007669"/>
    <property type="project" value="UniProtKB-EC"/>
</dbReference>
<accession>A0AAC9TYE1</accession>
<dbReference type="Gene3D" id="3.30.70.270">
    <property type="match status" value="1"/>
</dbReference>
<feature type="domain" description="HAMP" evidence="5">
    <location>
        <begin position="289"/>
        <end position="342"/>
    </location>
</feature>
<dbReference type="InterPro" id="IPR029787">
    <property type="entry name" value="Nucleotide_cyclase"/>
</dbReference>
<dbReference type="EMBL" id="CP022272">
    <property type="protein sequence ID" value="ASJ95912.1"/>
    <property type="molecule type" value="Genomic_DNA"/>
</dbReference>
<comment type="catalytic activity">
    <reaction evidence="3">
        <text>2 GTP = 3',3'-c-di-GMP + 2 diphosphate</text>
        <dbReference type="Rhea" id="RHEA:24898"/>
        <dbReference type="ChEBI" id="CHEBI:33019"/>
        <dbReference type="ChEBI" id="CHEBI:37565"/>
        <dbReference type="ChEBI" id="CHEBI:58805"/>
        <dbReference type="EC" id="2.7.7.65"/>
    </reaction>
</comment>
<evidence type="ECO:0000256" key="1">
    <source>
        <dbReference type="ARBA" id="ARBA00001946"/>
    </source>
</evidence>
<dbReference type="FunFam" id="3.30.70.270:FF:000001">
    <property type="entry name" value="Diguanylate cyclase domain protein"/>
    <property type="match status" value="1"/>
</dbReference>
<feature type="transmembrane region" description="Helical" evidence="4">
    <location>
        <begin position="270"/>
        <end position="292"/>
    </location>
</feature>
<dbReference type="Pfam" id="PF00990">
    <property type="entry name" value="GGDEF"/>
    <property type="match status" value="1"/>
</dbReference>
<evidence type="ECO:0000313" key="8">
    <source>
        <dbReference type="Proteomes" id="UP000198233"/>
    </source>
</evidence>
<dbReference type="Proteomes" id="UP000198233">
    <property type="component" value="Chromosome"/>
</dbReference>
<protein>
    <recommendedName>
        <fullName evidence="2">diguanylate cyclase</fullName>
        <ecNumber evidence="2">2.7.7.65</ecNumber>
    </recommendedName>
</protein>
<reference evidence="7 8" key="1">
    <citation type="submission" date="2017-06" db="EMBL/GenBank/DDBJ databases">
        <title>Complete genome sequence of Shewanella marisflavi EP1 associated with anaerobic 2,4-dinitrotoluene reduction and salt tolerance.</title>
        <authorList>
            <person name="Huang J."/>
        </authorList>
    </citation>
    <scope>NUCLEOTIDE SEQUENCE [LARGE SCALE GENOMIC DNA]</scope>
    <source>
        <strain evidence="7 8">EP1</strain>
    </source>
</reference>
<evidence type="ECO:0000256" key="3">
    <source>
        <dbReference type="ARBA" id="ARBA00034247"/>
    </source>
</evidence>
<dbReference type="KEGG" id="smav:CFF01_04510"/>
<dbReference type="GO" id="GO:0007165">
    <property type="term" value="P:signal transduction"/>
    <property type="evidence" value="ECO:0007669"/>
    <property type="project" value="InterPro"/>
</dbReference>
<dbReference type="PROSITE" id="PS50885">
    <property type="entry name" value="HAMP"/>
    <property type="match status" value="1"/>
</dbReference>
<evidence type="ECO:0000256" key="4">
    <source>
        <dbReference type="SAM" id="Phobius"/>
    </source>
</evidence>
<comment type="cofactor">
    <cofactor evidence="1">
        <name>Mg(2+)</name>
        <dbReference type="ChEBI" id="CHEBI:18420"/>
    </cofactor>
</comment>
<keyword evidence="4" id="KW-1133">Transmembrane helix</keyword>
<dbReference type="InterPro" id="IPR000160">
    <property type="entry name" value="GGDEF_dom"/>
</dbReference>
<keyword evidence="4" id="KW-0812">Transmembrane</keyword>